<evidence type="ECO:0000259" key="7">
    <source>
        <dbReference type="Pfam" id="PF00171"/>
    </source>
</evidence>
<keyword evidence="2 3" id="KW-0560">Oxidoreductase</keyword>
<dbReference type="PIRSF" id="PIRSF036492">
    <property type="entry name" value="ALDH"/>
    <property type="match status" value="1"/>
</dbReference>
<evidence type="ECO:0000256" key="6">
    <source>
        <dbReference type="RuleBase" id="RU003345"/>
    </source>
</evidence>
<feature type="domain" description="Aldehyde dehydrogenase" evidence="7">
    <location>
        <begin position="274"/>
        <end position="381"/>
    </location>
</feature>
<evidence type="ECO:0000256" key="4">
    <source>
        <dbReference type="PIRSR" id="PIRSR036492-1"/>
    </source>
</evidence>
<evidence type="ECO:0000256" key="5">
    <source>
        <dbReference type="PROSITE-ProRule" id="PRU10007"/>
    </source>
</evidence>
<comment type="similarity">
    <text evidence="1 3 6">Belongs to the aldehyde dehydrogenase family.</text>
</comment>
<name>A0A3Q3XFV0_MOLML</name>
<feature type="active site" evidence="4 5">
    <location>
        <position position="208"/>
    </location>
</feature>
<keyword evidence="9" id="KW-1185">Reference proteome</keyword>
<dbReference type="InterPro" id="IPR015590">
    <property type="entry name" value="Aldehyde_DH_dom"/>
</dbReference>
<evidence type="ECO:0000313" key="8">
    <source>
        <dbReference type="Ensembl" id="ENSMMOP00000024924.1"/>
    </source>
</evidence>
<organism evidence="8 9">
    <name type="scientific">Mola mola</name>
    <name type="common">Ocean sunfish</name>
    <name type="synonym">Tetraodon mola</name>
    <dbReference type="NCBI Taxonomy" id="94237"/>
    <lineage>
        <taxon>Eukaryota</taxon>
        <taxon>Metazoa</taxon>
        <taxon>Chordata</taxon>
        <taxon>Craniata</taxon>
        <taxon>Vertebrata</taxon>
        <taxon>Euteleostomi</taxon>
        <taxon>Actinopterygii</taxon>
        <taxon>Neopterygii</taxon>
        <taxon>Teleostei</taxon>
        <taxon>Neoteleostei</taxon>
        <taxon>Acanthomorphata</taxon>
        <taxon>Eupercaria</taxon>
        <taxon>Tetraodontiformes</taxon>
        <taxon>Molidae</taxon>
        <taxon>Mola</taxon>
    </lineage>
</organism>
<dbReference type="Gene3D" id="3.40.309.10">
    <property type="entry name" value="Aldehyde Dehydrogenase, Chain A, domain 2"/>
    <property type="match status" value="2"/>
</dbReference>
<reference evidence="8" key="1">
    <citation type="submission" date="2025-08" db="UniProtKB">
        <authorList>
            <consortium name="Ensembl"/>
        </authorList>
    </citation>
    <scope>IDENTIFICATION</scope>
</reference>
<dbReference type="Gene3D" id="3.40.605.10">
    <property type="entry name" value="Aldehyde Dehydrogenase, Chain A, domain 1"/>
    <property type="match status" value="2"/>
</dbReference>
<dbReference type="Proteomes" id="UP000261620">
    <property type="component" value="Unplaced"/>
</dbReference>
<dbReference type="InterPro" id="IPR012394">
    <property type="entry name" value="Aldehyde_DH_NAD(P)"/>
</dbReference>
<dbReference type="GO" id="GO:0004029">
    <property type="term" value="F:aldehyde dehydrogenase (NAD+) activity"/>
    <property type="evidence" value="ECO:0007669"/>
    <property type="project" value="TreeGrafter"/>
</dbReference>
<feature type="domain" description="Aldehyde dehydrogenase" evidence="7">
    <location>
        <begin position="4"/>
        <end position="265"/>
    </location>
</feature>
<dbReference type="PANTHER" id="PTHR43570:SF22">
    <property type="entry name" value="ALDEHYDE DEHYDROGENASE"/>
    <property type="match status" value="1"/>
</dbReference>
<dbReference type="InterPro" id="IPR016161">
    <property type="entry name" value="Ald_DH/histidinol_DH"/>
</dbReference>
<dbReference type="GO" id="GO:0004028">
    <property type="term" value="F:3-chloroallyl aldehyde dehydrogenase activity"/>
    <property type="evidence" value="ECO:0007669"/>
    <property type="project" value="TreeGrafter"/>
</dbReference>
<sequence length="448" mass="50110">MERQALRQAREAFLSGRTRPIEFRLQQLHALKSMITEKQTEIANALKQDINRSQYDTPLLELIGIENEIKLAIEKLSEWAAPRPVEKNLLTISDEVYIHPEPLGVVLIIGAWNYPWAVTLLPLVGAIAAGNAAVVKPSELSESSALLLHALLPRYLDKDLYPVVTGGVTETQELLRLRFDHIFYTGSSTVGKQVMEAAAHHLTPVTLELGGKSPCYIDKNCDIRVACRRITWGKFANCGQTCIAPDYILCDPCIQGRVVECIRQTLATPPCWEAPTVLKDVPPHSRLMQEEIFGPLLPIVTVGDMDDAIRFINEREKPLALYIFCSNKKAVKRMIEETSSGGVTVNDVMMHYTLCSLPFGGVGQSGMGRYHGRHTFDQLSHHRACLIRSLGLESVNLSRYPPQDRRRARRARMALTSPLIDTSKRTLVWAIVATVSNTSRKMNGEKQH</sequence>
<accession>A0A3Q3XFV0</accession>
<dbReference type="PROSITE" id="PS00687">
    <property type="entry name" value="ALDEHYDE_DEHYDR_GLU"/>
    <property type="match status" value="1"/>
</dbReference>
<protein>
    <recommendedName>
        <fullName evidence="3">Aldehyde dehydrogenase</fullName>
    </recommendedName>
</protein>
<dbReference type="InterPro" id="IPR029510">
    <property type="entry name" value="Ald_DH_CS_GLU"/>
</dbReference>
<evidence type="ECO:0000256" key="3">
    <source>
        <dbReference type="PIRNR" id="PIRNR036492"/>
    </source>
</evidence>
<dbReference type="AlphaFoldDB" id="A0A3Q3XFV0"/>
<dbReference type="Pfam" id="PF00171">
    <property type="entry name" value="Aldedh"/>
    <property type="match status" value="2"/>
</dbReference>
<dbReference type="GO" id="GO:0006081">
    <property type="term" value="P:aldehyde metabolic process"/>
    <property type="evidence" value="ECO:0007669"/>
    <property type="project" value="InterPro"/>
</dbReference>
<dbReference type="PANTHER" id="PTHR43570">
    <property type="entry name" value="ALDEHYDE DEHYDROGENASE"/>
    <property type="match status" value="1"/>
</dbReference>
<dbReference type="InterPro" id="IPR016163">
    <property type="entry name" value="Ald_DH_C"/>
</dbReference>
<evidence type="ECO:0000256" key="1">
    <source>
        <dbReference type="ARBA" id="ARBA00009986"/>
    </source>
</evidence>
<dbReference type="PROSITE" id="PS00070">
    <property type="entry name" value="ALDEHYDE_DEHYDR_CYS"/>
    <property type="match status" value="1"/>
</dbReference>
<dbReference type="Ensembl" id="ENSMMOT00000025342.1">
    <property type="protein sequence ID" value="ENSMMOP00000024924.1"/>
    <property type="gene ID" value="ENSMMOG00000018927.1"/>
</dbReference>
<reference evidence="8" key="2">
    <citation type="submission" date="2025-09" db="UniProtKB">
        <authorList>
            <consortium name="Ensembl"/>
        </authorList>
    </citation>
    <scope>IDENTIFICATION</scope>
</reference>
<dbReference type="InterPro" id="IPR016162">
    <property type="entry name" value="Ald_DH_N"/>
</dbReference>
<evidence type="ECO:0000256" key="2">
    <source>
        <dbReference type="ARBA" id="ARBA00023002"/>
    </source>
</evidence>
<dbReference type="InterPro" id="IPR016160">
    <property type="entry name" value="Ald_DH_CS_CYS"/>
</dbReference>
<feature type="active site" evidence="4">
    <location>
        <position position="242"/>
    </location>
</feature>
<proteinExistence type="inferred from homology"/>
<dbReference type="FunFam" id="3.40.605.10:FF:000004">
    <property type="entry name" value="Aldehyde dehydrogenase"/>
    <property type="match status" value="1"/>
</dbReference>
<dbReference type="GO" id="GO:0005737">
    <property type="term" value="C:cytoplasm"/>
    <property type="evidence" value="ECO:0007669"/>
    <property type="project" value="TreeGrafter"/>
</dbReference>
<dbReference type="FunFam" id="3.40.309.10:FF:000034">
    <property type="entry name" value="Aldehyde dehydrogenase, dimeric NADP-preferring"/>
    <property type="match status" value="1"/>
</dbReference>
<dbReference type="SUPFAM" id="SSF53720">
    <property type="entry name" value="ALDH-like"/>
    <property type="match status" value="1"/>
</dbReference>
<evidence type="ECO:0000313" key="9">
    <source>
        <dbReference type="Proteomes" id="UP000261620"/>
    </source>
</evidence>